<dbReference type="InterPro" id="IPR049552">
    <property type="entry name" value="PKS_DH_N"/>
</dbReference>
<evidence type="ECO:0000256" key="3">
    <source>
        <dbReference type="ARBA" id="ARBA00022679"/>
    </source>
</evidence>
<accession>V5UVT6</accession>
<evidence type="ECO:0000256" key="5">
    <source>
        <dbReference type="ARBA" id="ARBA00023098"/>
    </source>
</evidence>
<dbReference type="InterPro" id="IPR001227">
    <property type="entry name" value="Ac_transferase_dom_sf"/>
</dbReference>
<feature type="region of interest" description="N-terminal hotdog fold" evidence="7">
    <location>
        <begin position="2607"/>
        <end position="2733"/>
    </location>
</feature>
<dbReference type="InterPro" id="IPR014031">
    <property type="entry name" value="Ketoacyl_synth_C"/>
</dbReference>
<dbReference type="CDD" id="cd02440">
    <property type="entry name" value="AdoMet_MTases"/>
    <property type="match status" value="1"/>
</dbReference>
<dbReference type="PROSITE" id="PS52019">
    <property type="entry name" value="PKS_MFAS_DH"/>
    <property type="match status" value="1"/>
</dbReference>
<dbReference type="Pfam" id="PF14765">
    <property type="entry name" value="PS-DH"/>
    <property type="match status" value="1"/>
</dbReference>
<feature type="active site" description="Proton acceptor; for dehydratase activity" evidence="7">
    <location>
        <position position="2640"/>
    </location>
</feature>
<keyword evidence="1" id="KW-0596">Phosphopantetheine</keyword>
<dbReference type="InterPro" id="IPR009081">
    <property type="entry name" value="PP-bd_ACP"/>
</dbReference>
<dbReference type="CDD" id="cd08955">
    <property type="entry name" value="KR_2_FAS_SDR_x"/>
    <property type="match status" value="1"/>
</dbReference>
<dbReference type="InterPro" id="IPR049551">
    <property type="entry name" value="PKS_DH_C"/>
</dbReference>
<dbReference type="InterPro" id="IPR042099">
    <property type="entry name" value="ANL_N_sf"/>
</dbReference>
<dbReference type="InterPro" id="IPR049900">
    <property type="entry name" value="PKS_mFAS_DH"/>
</dbReference>
<organism evidence="12">
    <name type="scientific">Jahnella sp. MSr9139</name>
    <dbReference type="NCBI Taxonomy" id="1434086"/>
    <lineage>
        <taxon>Bacteria</taxon>
        <taxon>Pseudomonadati</taxon>
        <taxon>Myxococcota</taxon>
        <taxon>Polyangia</taxon>
        <taxon>Polyangiales</taxon>
        <taxon>Polyangiaceae</taxon>
        <taxon>Jahnella</taxon>
    </lineage>
</organism>
<dbReference type="SUPFAM" id="SSF55048">
    <property type="entry name" value="Probable ACP-binding domain of malonyl-CoA ACP transacylase"/>
    <property type="match status" value="1"/>
</dbReference>
<dbReference type="InterPro" id="IPR045851">
    <property type="entry name" value="AMP-bd_C_sf"/>
</dbReference>
<dbReference type="GO" id="GO:0071770">
    <property type="term" value="P:DIM/DIP cell wall layer assembly"/>
    <property type="evidence" value="ECO:0007669"/>
    <property type="project" value="TreeGrafter"/>
</dbReference>
<dbReference type="Pfam" id="PF00109">
    <property type="entry name" value="ketoacyl-synt"/>
    <property type="match status" value="1"/>
</dbReference>
<dbReference type="InterPro" id="IPR042104">
    <property type="entry name" value="PKS_dehydratase_sf"/>
</dbReference>
<evidence type="ECO:0000259" key="11">
    <source>
        <dbReference type="PROSITE" id="PS52019"/>
    </source>
</evidence>
<dbReference type="FunFam" id="3.40.47.10:FF:000042">
    <property type="entry name" value="Polyketide synthase Pks13"/>
    <property type="match status" value="1"/>
</dbReference>
<protein>
    <submittedName>
        <fullName evidence="12">Polyketide synthase</fullName>
    </submittedName>
</protein>
<dbReference type="PANTHER" id="PTHR43775">
    <property type="entry name" value="FATTY ACID SYNTHASE"/>
    <property type="match status" value="1"/>
</dbReference>
<dbReference type="InterPro" id="IPR000873">
    <property type="entry name" value="AMP-dep_synth/lig_dom"/>
</dbReference>
<dbReference type="SUPFAM" id="SSF47336">
    <property type="entry name" value="ACP-like"/>
    <property type="match status" value="2"/>
</dbReference>
<dbReference type="Gene3D" id="3.30.70.3290">
    <property type="match status" value="1"/>
</dbReference>
<dbReference type="Pfam" id="PF13649">
    <property type="entry name" value="Methyltransf_25"/>
    <property type="match status" value="1"/>
</dbReference>
<dbReference type="GO" id="GO:0031177">
    <property type="term" value="F:phosphopantetheine binding"/>
    <property type="evidence" value="ECO:0007669"/>
    <property type="project" value="InterPro"/>
</dbReference>
<dbReference type="Pfam" id="PF22621">
    <property type="entry name" value="CurL-like_PKS_C"/>
    <property type="match status" value="1"/>
</dbReference>
<evidence type="ECO:0000256" key="2">
    <source>
        <dbReference type="ARBA" id="ARBA00022553"/>
    </source>
</evidence>
<feature type="active site" description="Proton donor; for dehydratase activity" evidence="7">
    <location>
        <position position="2808"/>
    </location>
</feature>
<dbReference type="InterPro" id="IPR020841">
    <property type="entry name" value="PKS_Beta-ketoAc_synthase_dom"/>
</dbReference>
<evidence type="ECO:0000256" key="1">
    <source>
        <dbReference type="ARBA" id="ARBA00022450"/>
    </source>
</evidence>
<dbReference type="PROSITE" id="PS51678">
    <property type="entry name" value="SAM_MT_PRMT"/>
    <property type="match status" value="1"/>
</dbReference>
<dbReference type="InterPro" id="IPR016036">
    <property type="entry name" value="Malonyl_transacylase_ACP-bd"/>
</dbReference>
<dbReference type="SMART" id="SM00827">
    <property type="entry name" value="PKS_AT"/>
    <property type="match status" value="1"/>
</dbReference>
<dbReference type="Pfam" id="PF00550">
    <property type="entry name" value="PP-binding"/>
    <property type="match status" value="2"/>
</dbReference>
<dbReference type="InterPro" id="IPR049490">
    <property type="entry name" value="C883_1060-like_KR_N"/>
</dbReference>
<dbReference type="SMART" id="SM00825">
    <property type="entry name" value="PKS_KS"/>
    <property type="match status" value="1"/>
</dbReference>
<dbReference type="GO" id="GO:0006633">
    <property type="term" value="P:fatty acid biosynthetic process"/>
    <property type="evidence" value="ECO:0007669"/>
    <property type="project" value="InterPro"/>
</dbReference>
<dbReference type="PROSITE" id="PS52004">
    <property type="entry name" value="KS3_2"/>
    <property type="match status" value="1"/>
</dbReference>
<feature type="region of interest" description="Disordered" evidence="8">
    <location>
        <begin position="1680"/>
        <end position="1707"/>
    </location>
</feature>
<dbReference type="Pfam" id="PF21394">
    <property type="entry name" value="Beta-ketacyl_N"/>
    <property type="match status" value="1"/>
</dbReference>
<dbReference type="GO" id="GO:0016274">
    <property type="term" value="F:protein-arginine N-methyltransferase activity"/>
    <property type="evidence" value="ECO:0007669"/>
    <property type="project" value="InterPro"/>
</dbReference>
<keyword evidence="5" id="KW-0443">Lipid metabolism</keyword>
<dbReference type="PROSITE" id="PS00606">
    <property type="entry name" value="KS3_1"/>
    <property type="match status" value="1"/>
</dbReference>
<sequence>MEAPLAREPSRVPALEAHLLGDPTLEECVVLEREGPDSSSERIAYVVVPAAEDPERLLERLADDHQAQITAFVPIWRLPVTDRGAVDLGALARIPVRERQRDADWEAQISGLAAIGRAAAITGPWRGAERRLHRTELFRSGPGAAPASRSEEQQAAGSTPAAAVSEPEAPPALCHGGPLPERAGEAWVLGKVLHAAPADSVIVYVGPDGAERVETYGSQLADAERILGGLRQLGLAPGDRVVFQLERPEDIIPLLWASMLGGFEGIIVPCPVSYGEESRALAQLGHVVELFDRSTLVTDRARVEDLRSGARGSQLARARVAVLEELREGPRDSRQHDASPDDVALYALSSGSTGVPKAIALTHRNLLARARGHNVEGYAAGNVVLNWLPFDHIGSISHGHLTPALLGCKLIYAPKEYILGRPLRLLDLIDRHRVTHTWAPNFSYALVSTALERERAAQWDLSCAQMLLNAGELITAVAVRRFTSDLARFGLRPSAVQSAFGMAELCSGVTSHQPPEGSSIRFHHIDRGSVGGAVRYVDPSDPAGVSFASLGAVIPGVSMRIVDADRQVLPERVCGRLQFQGAALSPGYYRNPEANQAFGDDGWFDTGDMGFIADGELVLTGRADAGIIINGANFSNSEIEAVVEGVDGVIASFAAACAVRPPDSAEQKLAVFFHPASQDEALLPGLLGAIQARLTKQLGVKADYLLPLDRSAIPKTEIGKIQRKKLAEQFNRGEHDALVRRVDLRMGNQNTVPDCFYREAWQRKDLVHAARPRGGATLVLADAHGLGERVAEELRRRDMPCVIVTEGGSFAQRGPSALEMRVGEPEDHRALLQWLEEVGVQVGTIVHLLLHERASDGSETSFTRELTRGPGSLFLLAQALQARGEPREPVRLLAVSSHSQAILAGDQVAVARSSLPGLLDAIGRDLPWLRCAHVDIPGPERQSAAEQGAVVVAEILGSSADGRVAYREGQRWVRGLRRVATAAETRRELPLRKGGTYVVHGNLAGAGWIDALLAPYEARLLRGGRELRDALGSYEGVIDGFIHVAELPAGRPLSEETWERVMAMLDREVTAVWSLAQLALERESALFITLAAPAEGAWALGAASSFQDGLIAQLERRGRSAHAIRLDGPQASERAAADLVLGALHVGGRVIVGADGDAPRLRAQALGESSEVERTKLFVSALDGTPSEHLRNIEFVDRYGTPAPCDVVLMREPDHAAVEQVELWPSIAEYFVYDDLIYYALANDERRNRSYRVALGKTVRDKVVLDIGTGKEAILARLAVEAGARKVYAIEMGDEAFEAAVAHVKRLGLDDRITIIHGDATEVTLPEPADVCVSEIVGPIGGCEGAAAIINNAHRFLGPGGVMIPGHAVTRIAAVQFPDALRHLGFHQVPGTYAERIFEQVGYPFDLRVCLKNFPRGNVLSSPGVFEDLDFSRPIPLEHEHKIELRFEKGARFDGFLVWLNLHTIEGETIDILEHEFSWLPVYMPVFDPGLEVSAGDRIEATITRTLCENALNPDYVISGSLIRGSGERVPFTHASYHYRKRYRQHPFYERLFRDDPIGRNPSCRPGSPLRHLPELPLLPSGAPDRERLRALARGGQRQASSGQSPTSAIELQIAEIWKDVLGLDAVDVNDSFFELGGHSLLLVQAQDRLAALFGPKVTLVDLFKFPTIKALAGFLGEGQPRETASGRGRARAEIRSRRRSASGGEGGDGIAVIGMACRFPGADDLQTFWRNLSEGRESLSLFTEEEVLAAGIDPTSVKHPGYVKANPTLADVERFDAEFFGLTAREADLMDPQHRIFLECAWEAFEIAGYDPLAHRGPVGVYAGASMNTYLINNILPNRDTLDANDDLSVFTLDSMGGFQLMVAADKDYLPTRVSYKLNLTGPSINVQTACSTALVAIHMASQAILAGECDMALAGGASVKAPQQAGHLYQEGMIVSPDGHCRAFDAQARGTVFGSGAGVVLLKRLADAIRDRDPIFAVIKGSAVNNDGGTKVGYMAPSGDGQAAVVAEAMAMANISPDTVTFVEAHGTGTQIGDPIEISGLTEAFRRGTDRAGYCAVGSVKTNVGHMQIASGAAGFIKAALALHHQVIPPTLHFERPNPAIDFASSPFFVNTQALPWKSEGPRRAGVNSLGIGGTNAHVILEEAPLPAATGDEVARSTHVLSLSARSPEALRDLVARYQTFLGGRGEEALVDICYTSNVGRSPFEHRLAVAAGSMEALREGLAAWSPERTAPRPARGPKILFLFSGQGSQQEGMGRILFETQPVFRAALERCHDLLRGRLGVGLLDVLYPRAGGASLIDRTEYTQPALFAFEYALYQMWRSFGVEPAAVLGHSVGEYVAACVAGVFSLEDGLDLIAERARVMAKQPGAGAMAAVFASEREVAARLEPHRQRASVAAVNGPASTVISGDAAAIQAVLDELAAAGVRHQVLRVSHAFHSPLMDGARTPLERFAARMELLPPKILFLSNLTGKAEDREFTEPSYWARHLREPVRFADGVEAASQAGCDHFVELGPRPSLLGMASTVLGAGAMVSLPTLRPGEDDWKTVAEAVARLYEAGQVVDWERFHEGTTRRRVVLPTYPFQRKRHWIDAPAAQKPARALRAPGGAASWLQAVPLSPLIPHVLFEGRLSVRSAPLLADHVVFEQVVVSGATHVAMVIDAVTRHFGAEVCELEDVVFARALVIPEGGDVRVQLVLEPRGEDRYTFRLISLNGEQPDSWTGHVEGVVVARPEPLIRAIPLDEVRRRCTEDASAGDLFRVLHERRHIYLGESYRWVSSIQRGHDEALSRIEVLPKVSEGWAGPLHPGLIDTCFCLMLACGDLESDRTQVPFQVARIRARRMPAGRPLHVHARLHAPPGDALVGSMNLLDDEGRPVLEIERLQAREVARSAFVPSASVNARDLLYELIWEPAETGANGDRSVARGSWIVLGGEGPTGGELAARIRAQGQRCYLITPRAGEHGAEQRGVDPLDAQGFTDLLRSIEGPVVGVVHLWAEGPVAAVELGLDTLTAVEERACGGLLHLVQAMRRVGWERMPRLWIATRGAQPVGSGPVRAEQAPVWGLGRALSMEQPDLRCVRVDLDPEADEQAERLLGEIAHPGDENEIAWRAGRRYVHRLARSRARGSREGVAIDPHATYLVTGGLGALGRRVAGWLCEQGARHLVLTGRRLPEQPLPDLEQLSARGCKVRIVAADVSQPGQVSDLIRQAQADGPPLKGVLHLAGSLDDGVLVQQSWERFRRVMAPKVDGTLNLHHATADIALDFFVCFSSIASILGSAGQGNYAAASAFQDALCHLRRATGRPGLSVNWGPWAGSGMAASISARDRERIAAQGLQSIEPDVALAALDALLGDAAAQQVVLAVDWPAFQRSAPGGALPSLVRSFVSREAAPARRAWMREELEATPVATRTLVLQKLIRAEAVKVLGGMSAEAFSDAQPLHELGLDSLQAIDLQNRFASSLGTTLPFTLVFDNPTIQHITEYLTATLSDLFIQPPAPKEEPAQRSGSMNELESLSDEDLLGLLAEELESAEPRRAGGRNDLD</sequence>
<dbReference type="InterPro" id="IPR029063">
    <property type="entry name" value="SAM-dependent_MTases_sf"/>
</dbReference>
<dbReference type="Pfam" id="PF00501">
    <property type="entry name" value="AMP-binding"/>
    <property type="match status" value="1"/>
</dbReference>
<dbReference type="PANTHER" id="PTHR43775:SF51">
    <property type="entry name" value="INACTIVE PHENOLPHTHIOCEROL SYNTHESIS POLYKETIDE SYNTHASE TYPE I PKS1-RELATED"/>
    <property type="match status" value="1"/>
</dbReference>
<keyword evidence="6" id="KW-0511">Multifunctional enzyme</keyword>
<dbReference type="Gene3D" id="3.40.366.10">
    <property type="entry name" value="Malonyl-Coenzyme A Acyl Carrier Protein, domain 2"/>
    <property type="match status" value="1"/>
</dbReference>
<dbReference type="Pfam" id="PF00698">
    <property type="entry name" value="Acyl_transf_1"/>
    <property type="match status" value="1"/>
</dbReference>
<dbReference type="SUPFAM" id="SSF53901">
    <property type="entry name" value="Thiolase-like"/>
    <property type="match status" value="1"/>
</dbReference>
<evidence type="ECO:0000256" key="4">
    <source>
        <dbReference type="ARBA" id="ARBA00022832"/>
    </source>
</evidence>
<reference evidence="12" key="1">
    <citation type="journal article" date="2013" name="J. Am. Chem. Soc.">
        <title>Microsclerodermins from terrestrial myxobacteria: an intriguing biosynthesis likely connected to a sponge symbiont.</title>
        <authorList>
            <person name="Hoffmann T."/>
            <person name="Mueller S."/>
            <person name="Nadmid S."/>
            <person name="Garcia R."/>
            <person name="Mueller R."/>
        </authorList>
    </citation>
    <scope>NUCLEOTIDE SEQUENCE</scope>
    <source>
        <strain evidence="12">MSr9139</strain>
    </source>
</reference>
<dbReference type="SUPFAM" id="SSF51735">
    <property type="entry name" value="NAD(P)-binding Rossmann-fold domains"/>
    <property type="match status" value="3"/>
</dbReference>
<dbReference type="InterPro" id="IPR041698">
    <property type="entry name" value="Methyltransf_25"/>
</dbReference>
<dbReference type="InterPro" id="IPR014043">
    <property type="entry name" value="Acyl_transferase_dom"/>
</dbReference>
<feature type="region of interest" description="Disordered" evidence="8">
    <location>
        <begin position="139"/>
        <end position="177"/>
    </location>
</feature>
<dbReference type="SMART" id="SM00822">
    <property type="entry name" value="PKS_KR"/>
    <property type="match status" value="1"/>
</dbReference>
<dbReference type="GO" id="GO:0004315">
    <property type="term" value="F:3-oxoacyl-[acyl-carrier-protein] synthase activity"/>
    <property type="evidence" value="ECO:0007669"/>
    <property type="project" value="InterPro"/>
</dbReference>
<name>V5UVT6_9BACT</name>
<feature type="region of interest" description="Disordered" evidence="8">
    <location>
        <begin position="1559"/>
        <end position="1582"/>
    </location>
</feature>
<evidence type="ECO:0000259" key="9">
    <source>
        <dbReference type="PROSITE" id="PS50075"/>
    </source>
</evidence>
<dbReference type="InterPro" id="IPR036291">
    <property type="entry name" value="NAD(P)-bd_dom_sf"/>
</dbReference>
<feature type="compositionally biased region" description="Low complexity" evidence="8">
    <location>
        <begin position="1569"/>
        <end position="1580"/>
    </location>
</feature>
<dbReference type="InterPro" id="IPR020807">
    <property type="entry name" value="PKS_DH"/>
</dbReference>
<dbReference type="SUPFAM" id="SSF53335">
    <property type="entry name" value="S-adenosyl-L-methionine-dependent methyltransferases"/>
    <property type="match status" value="1"/>
</dbReference>
<dbReference type="InterPro" id="IPR057326">
    <property type="entry name" value="KR_dom"/>
</dbReference>
<feature type="region of interest" description="Disordered" evidence="8">
    <location>
        <begin position="3486"/>
        <end position="3505"/>
    </location>
</feature>
<dbReference type="InterPro" id="IPR025799">
    <property type="entry name" value="Arg_MeTrfase"/>
</dbReference>
<keyword evidence="2" id="KW-0597">Phosphoprotein</keyword>
<dbReference type="PROSITE" id="PS50075">
    <property type="entry name" value="CARRIER"/>
    <property type="match status" value="2"/>
</dbReference>
<feature type="domain" description="Carrier" evidence="9">
    <location>
        <begin position="3402"/>
        <end position="3480"/>
    </location>
</feature>
<dbReference type="Gene3D" id="3.40.50.720">
    <property type="entry name" value="NAD(P)-binding Rossmann-like Domain"/>
    <property type="match status" value="3"/>
</dbReference>
<dbReference type="InterPro" id="IPR020845">
    <property type="entry name" value="AMP-binding_CS"/>
</dbReference>
<feature type="domain" description="Carrier" evidence="9">
    <location>
        <begin position="1605"/>
        <end position="1680"/>
    </location>
</feature>
<dbReference type="InterPro" id="IPR020806">
    <property type="entry name" value="PKS_PP-bd"/>
</dbReference>
<evidence type="ECO:0000259" key="10">
    <source>
        <dbReference type="PROSITE" id="PS52004"/>
    </source>
</evidence>
<dbReference type="Gene3D" id="3.40.47.10">
    <property type="match status" value="1"/>
</dbReference>
<dbReference type="InterPro" id="IPR016035">
    <property type="entry name" value="Acyl_Trfase/lysoPLipase"/>
</dbReference>
<dbReference type="EMBL" id="KF657739">
    <property type="protein sequence ID" value="AHB82062.1"/>
    <property type="molecule type" value="Genomic_DNA"/>
</dbReference>
<dbReference type="Gene3D" id="3.40.50.150">
    <property type="entry name" value="Vaccinia Virus protein VP39"/>
    <property type="match status" value="1"/>
</dbReference>
<dbReference type="InterPro" id="IPR050091">
    <property type="entry name" value="PKS_NRPS_Biosynth_Enz"/>
</dbReference>
<dbReference type="InterPro" id="IPR036736">
    <property type="entry name" value="ACP-like_sf"/>
</dbReference>
<dbReference type="Pfam" id="PF02801">
    <property type="entry name" value="Ketoacyl-synt_C"/>
    <property type="match status" value="1"/>
</dbReference>
<dbReference type="GO" id="GO:0005886">
    <property type="term" value="C:plasma membrane"/>
    <property type="evidence" value="ECO:0007669"/>
    <property type="project" value="TreeGrafter"/>
</dbReference>
<dbReference type="SUPFAM" id="SSF56801">
    <property type="entry name" value="Acetyl-CoA synthetase-like"/>
    <property type="match status" value="1"/>
</dbReference>
<evidence type="ECO:0000313" key="12">
    <source>
        <dbReference type="EMBL" id="AHB82062.1"/>
    </source>
</evidence>
<evidence type="ECO:0000256" key="7">
    <source>
        <dbReference type="PROSITE-ProRule" id="PRU01363"/>
    </source>
</evidence>
<evidence type="ECO:0000256" key="8">
    <source>
        <dbReference type="SAM" id="MobiDB-lite"/>
    </source>
</evidence>
<dbReference type="GO" id="GO:0005737">
    <property type="term" value="C:cytoplasm"/>
    <property type="evidence" value="ECO:0007669"/>
    <property type="project" value="TreeGrafter"/>
</dbReference>
<evidence type="ECO:0000256" key="6">
    <source>
        <dbReference type="ARBA" id="ARBA00023268"/>
    </source>
</evidence>
<dbReference type="CDD" id="cd00833">
    <property type="entry name" value="PKS"/>
    <property type="match status" value="1"/>
</dbReference>
<dbReference type="Pfam" id="PF21089">
    <property type="entry name" value="PKS_DH_N"/>
    <property type="match status" value="1"/>
</dbReference>
<dbReference type="PROSITE" id="PS00455">
    <property type="entry name" value="AMP_BINDING"/>
    <property type="match status" value="1"/>
</dbReference>
<dbReference type="InterPro" id="IPR018201">
    <property type="entry name" value="Ketoacyl_synth_AS"/>
</dbReference>
<feature type="domain" description="Ketosynthase family 3 (KS3)" evidence="10">
    <location>
        <begin position="1708"/>
        <end position="2145"/>
    </location>
</feature>
<dbReference type="GO" id="GO:0004312">
    <property type="term" value="F:fatty acid synthase activity"/>
    <property type="evidence" value="ECO:0007669"/>
    <property type="project" value="TreeGrafter"/>
</dbReference>
<dbReference type="Gene3D" id="3.40.50.12780">
    <property type="entry name" value="N-terminal domain of ligase-like"/>
    <property type="match status" value="1"/>
</dbReference>
<dbReference type="SMART" id="SM00823">
    <property type="entry name" value="PKS_PP"/>
    <property type="match status" value="2"/>
</dbReference>
<dbReference type="InterPro" id="IPR014030">
    <property type="entry name" value="Ketoacyl_synth_N"/>
</dbReference>
<dbReference type="Pfam" id="PF08659">
    <property type="entry name" value="KR"/>
    <property type="match status" value="1"/>
</dbReference>
<dbReference type="InterPro" id="IPR016039">
    <property type="entry name" value="Thiolase-like"/>
</dbReference>
<keyword evidence="3" id="KW-0808">Transferase</keyword>
<dbReference type="FunFam" id="3.40.366.10:FF:000002">
    <property type="entry name" value="Probable polyketide synthase 2"/>
    <property type="match status" value="1"/>
</dbReference>
<proteinExistence type="predicted"/>
<dbReference type="SMART" id="SM00826">
    <property type="entry name" value="PKS_DH"/>
    <property type="match status" value="1"/>
</dbReference>
<dbReference type="Gene3D" id="3.10.129.110">
    <property type="entry name" value="Polyketide synthase dehydratase"/>
    <property type="match status" value="1"/>
</dbReference>
<dbReference type="InterPro" id="IPR013968">
    <property type="entry name" value="PKS_KR"/>
</dbReference>
<gene>
    <name evidence="12" type="primary">mscA</name>
</gene>
<dbReference type="Gene3D" id="1.10.1200.10">
    <property type="entry name" value="ACP-like"/>
    <property type="match status" value="2"/>
</dbReference>
<feature type="domain" description="PKS/mFAS DH" evidence="11">
    <location>
        <begin position="2607"/>
        <end position="2890"/>
    </location>
</feature>
<keyword evidence="4" id="KW-0276">Fatty acid metabolism</keyword>
<dbReference type="Gene3D" id="3.30.300.30">
    <property type="match status" value="2"/>
</dbReference>
<dbReference type="SUPFAM" id="SSF52151">
    <property type="entry name" value="FabD/lysophospholipase-like"/>
    <property type="match status" value="1"/>
</dbReference>
<feature type="region of interest" description="C-terminal hotdog fold" evidence="7">
    <location>
        <begin position="2747"/>
        <end position="2890"/>
    </location>
</feature>